<dbReference type="eggNOG" id="COG0457">
    <property type="taxonomic scope" value="Bacteria"/>
</dbReference>
<dbReference type="InterPro" id="IPR037883">
    <property type="entry name" value="Knr4/Smi1-like_sf"/>
</dbReference>
<dbReference type="AlphaFoldDB" id="B6FXM6"/>
<evidence type="ECO:0000259" key="1">
    <source>
        <dbReference type="SMART" id="SM00860"/>
    </source>
</evidence>
<keyword evidence="3" id="KW-1185">Reference proteome</keyword>
<dbReference type="Pfam" id="PF14568">
    <property type="entry name" value="SUKH_6"/>
    <property type="match status" value="1"/>
</dbReference>
<organism evidence="2 3">
    <name type="scientific">Peptacetobacter hiranonis (strain DSM 13275 / JCM 10541 / KCTC 15199 / TO-931)</name>
    <name type="common">Clostridium hiranonis</name>
    <dbReference type="NCBI Taxonomy" id="500633"/>
    <lineage>
        <taxon>Bacteria</taxon>
        <taxon>Bacillati</taxon>
        <taxon>Bacillota</taxon>
        <taxon>Clostridia</taxon>
        <taxon>Peptostreptococcales</taxon>
        <taxon>Peptostreptococcaceae</taxon>
        <taxon>Peptacetobacter</taxon>
    </lineage>
</organism>
<sequence>MDILNDVSCEKMTFENYDFTDFWDDIDYSLDEYVEEYPSDEMIESVEKELGYKLPESYIWLMKQHNGGITTKSCFPTNEPTTWAEDHVAITGISGIGRKKRYSLCGEFGSQFMIDEWEYPAIGVAICDCPSAGHDMIFLDYRECGPKGEPKVVHVDQEHDYKITYLADTFEEFICGLKDEEFFEDDFDD</sequence>
<feature type="domain" description="Knr4/Smi1-like" evidence="1">
    <location>
        <begin position="37"/>
        <end position="176"/>
    </location>
</feature>
<dbReference type="Gene3D" id="3.40.1580.10">
    <property type="entry name" value="SMI1/KNR4-like"/>
    <property type="match status" value="1"/>
</dbReference>
<name>B6FXM6_PEPHT</name>
<dbReference type="Proteomes" id="UP000003178">
    <property type="component" value="Unassembled WGS sequence"/>
</dbReference>
<dbReference type="SMART" id="SM00860">
    <property type="entry name" value="SMI1_KNR4"/>
    <property type="match status" value="1"/>
</dbReference>
<reference evidence="2 3" key="2">
    <citation type="submission" date="2008-10" db="EMBL/GenBank/DDBJ databases">
        <title>Draft genome sequence of Clostridium hiranonis (DSM 13275).</title>
        <authorList>
            <person name="Sudarsanam P."/>
            <person name="Ley R."/>
            <person name="Guruge J."/>
            <person name="Turnbaugh P.J."/>
            <person name="Mahowald M."/>
            <person name="Liep D."/>
            <person name="Gordon J."/>
        </authorList>
    </citation>
    <scope>NUCLEOTIDE SEQUENCE [LARGE SCALE GENOMIC DNA]</scope>
    <source>
        <strain evidence="2 3">DSM 13275</strain>
    </source>
</reference>
<dbReference type="RefSeq" id="WP_006439556.1">
    <property type="nucleotide sequence ID" value="NZ_DS995355.1"/>
</dbReference>
<dbReference type="EMBL" id="ABWP01000024">
    <property type="protein sequence ID" value="EEA85727.1"/>
    <property type="molecule type" value="Genomic_DNA"/>
</dbReference>
<dbReference type="SUPFAM" id="SSF160631">
    <property type="entry name" value="SMI1/KNR4-like"/>
    <property type="match status" value="1"/>
</dbReference>
<protein>
    <submittedName>
        <fullName evidence="2">SMI1 / KNR4 family protein</fullName>
    </submittedName>
</protein>
<dbReference type="InterPro" id="IPR018958">
    <property type="entry name" value="Knr4/Smi1-like_dom"/>
</dbReference>
<proteinExistence type="predicted"/>
<dbReference type="HOGENOM" id="CLU_124815_0_0_9"/>
<comment type="caution">
    <text evidence="2">The sequence shown here is derived from an EMBL/GenBank/DDBJ whole genome shotgun (WGS) entry which is preliminary data.</text>
</comment>
<gene>
    <name evidence="2" type="ORF">CLOHIR_00625</name>
</gene>
<accession>B6FXM6</accession>
<evidence type="ECO:0000313" key="3">
    <source>
        <dbReference type="Proteomes" id="UP000003178"/>
    </source>
</evidence>
<dbReference type="OrthoDB" id="4827574at2"/>
<evidence type="ECO:0000313" key="2">
    <source>
        <dbReference type="EMBL" id="EEA85727.1"/>
    </source>
</evidence>
<reference evidence="2 3" key="1">
    <citation type="submission" date="2008-09" db="EMBL/GenBank/DDBJ databases">
        <authorList>
            <person name="Fulton L."/>
            <person name="Clifton S."/>
            <person name="Fulton B."/>
            <person name="Xu J."/>
            <person name="Minx P."/>
            <person name="Pepin K.H."/>
            <person name="Johnson M."/>
            <person name="Thiruvilangam P."/>
            <person name="Bhonagiri V."/>
            <person name="Nash W.E."/>
            <person name="Mardis E.R."/>
            <person name="Wilson R.K."/>
        </authorList>
    </citation>
    <scope>NUCLEOTIDE SEQUENCE [LARGE SCALE GENOMIC DNA]</scope>
    <source>
        <strain evidence="2 3">DSM 13275</strain>
    </source>
</reference>
<dbReference type="STRING" id="500633.CLOHIR_00625"/>